<sequence>MHDLRNPHVREVRLMAARVTVCGKLKGGTGKTRLAKMIAMYMAVVEKRKTHLIDGDSVSQTTWDWKQDYERATGKPYPITVTRHPFEDINDHIRELEADNDEIVIDIGGGNAVAFGAALERAHRLFVPVGADPSEVRRLPATWKAATSAAALSEVGGLQTWVVLSRTDHQTAMPGQYRDMLTSGENNQFVYPVMQAEMVKRVAYQRAYGTVPTISDFRRLYPDVGQVLEEAGMIEKAVVPV</sequence>
<dbReference type="SUPFAM" id="SSF52540">
    <property type="entry name" value="P-loop containing nucleoside triphosphate hydrolases"/>
    <property type="match status" value="1"/>
</dbReference>
<protein>
    <submittedName>
        <fullName evidence="1">Uncharacterized protein</fullName>
    </submittedName>
</protein>
<accession>A0A2A2CYM3</accession>
<evidence type="ECO:0000313" key="2">
    <source>
        <dbReference type="Proteomes" id="UP000218944"/>
    </source>
</evidence>
<comment type="caution">
    <text evidence="1">The sequence shown here is derived from an EMBL/GenBank/DDBJ whole genome shotgun (WGS) entry which is preliminary data.</text>
</comment>
<evidence type="ECO:0000313" key="1">
    <source>
        <dbReference type="EMBL" id="PAU45293.1"/>
    </source>
</evidence>
<dbReference type="InterPro" id="IPR027417">
    <property type="entry name" value="P-loop_NTPase"/>
</dbReference>
<dbReference type="AlphaFoldDB" id="A0A2A2CYM3"/>
<reference evidence="1 2" key="1">
    <citation type="submission" date="2017-08" db="EMBL/GenBank/DDBJ databases">
        <title>Genome sequence of Streptomyces albireticuli NRRL B-1670.</title>
        <authorList>
            <person name="Graham D.E."/>
            <person name="Mahan K.M."/>
            <person name="Klingeman D.M."/>
            <person name="Hettich R.L."/>
            <person name="Parry R.J."/>
            <person name="Spain J.C."/>
        </authorList>
    </citation>
    <scope>NUCLEOTIDE SEQUENCE [LARGE SCALE GENOMIC DNA]</scope>
    <source>
        <strain evidence="1 2">NRRL B-1670</strain>
    </source>
</reference>
<proteinExistence type="predicted"/>
<keyword evidence="2" id="KW-1185">Reference proteome</keyword>
<gene>
    <name evidence="1" type="ORF">CK936_30230</name>
</gene>
<dbReference type="Gene3D" id="3.40.50.300">
    <property type="entry name" value="P-loop containing nucleotide triphosphate hydrolases"/>
    <property type="match status" value="1"/>
</dbReference>
<organism evidence="1 2">
    <name type="scientific">Streptomyces albireticuli</name>
    <dbReference type="NCBI Taxonomy" id="1940"/>
    <lineage>
        <taxon>Bacteria</taxon>
        <taxon>Bacillati</taxon>
        <taxon>Actinomycetota</taxon>
        <taxon>Actinomycetes</taxon>
        <taxon>Kitasatosporales</taxon>
        <taxon>Streptomycetaceae</taxon>
        <taxon>Streptomyces</taxon>
    </lineage>
</organism>
<dbReference type="EMBL" id="NSJV01000569">
    <property type="protein sequence ID" value="PAU45293.1"/>
    <property type="molecule type" value="Genomic_DNA"/>
</dbReference>
<dbReference type="Proteomes" id="UP000218944">
    <property type="component" value="Unassembled WGS sequence"/>
</dbReference>
<name>A0A2A2CYM3_9ACTN</name>
<dbReference type="RefSeq" id="WP_095584132.1">
    <property type="nucleotide sequence ID" value="NZ_JAJQQQ010000026.1"/>
</dbReference>